<dbReference type="OrthoDB" id="10266128at2759"/>
<dbReference type="PROSITE" id="PS51721">
    <property type="entry name" value="G_CP"/>
    <property type="match status" value="1"/>
</dbReference>
<dbReference type="InterPro" id="IPR023179">
    <property type="entry name" value="GTP-bd_ortho_bundle_sf"/>
</dbReference>
<evidence type="ECO:0000256" key="6">
    <source>
        <dbReference type="SAM" id="MobiDB-lite"/>
    </source>
</evidence>
<dbReference type="AlphaFoldDB" id="A0A5A8EKB8"/>
<dbReference type="EMBL" id="VLTO01000003">
    <property type="protein sequence ID" value="KAA0177638.1"/>
    <property type="molecule type" value="Genomic_DNA"/>
</dbReference>
<accession>A0A5A8EKB8</accession>
<keyword evidence="3" id="KW-0175">Coiled coil</keyword>
<dbReference type="SUPFAM" id="SSF52540">
    <property type="entry name" value="P-loop containing nucleoside triphosphate hydrolases"/>
    <property type="match status" value="1"/>
</dbReference>
<dbReference type="GO" id="GO:0050793">
    <property type="term" value="P:regulation of developmental process"/>
    <property type="evidence" value="ECO:0007669"/>
    <property type="project" value="UniProtKB-ARBA"/>
</dbReference>
<dbReference type="PANTHER" id="PTHR11089">
    <property type="entry name" value="GTP-BINDING PROTEIN-RELATED"/>
    <property type="match status" value="1"/>
</dbReference>
<dbReference type="InterPro" id="IPR006073">
    <property type="entry name" value="GTP-bd"/>
</dbReference>
<dbReference type="Gene3D" id="3.40.50.300">
    <property type="entry name" value="P-loop containing nucleotide triphosphate hydrolases"/>
    <property type="match status" value="1"/>
</dbReference>
<dbReference type="Proteomes" id="UP000322899">
    <property type="component" value="Unassembled WGS sequence"/>
</dbReference>
<dbReference type="Proteomes" id="UP000324907">
    <property type="component" value="Unassembled WGS sequence"/>
</dbReference>
<name>A0A5A8EKB8_CAFRO</name>
<dbReference type="GO" id="GO:0051239">
    <property type="term" value="P:regulation of multicellular organismal process"/>
    <property type="evidence" value="ECO:0007669"/>
    <property type="project" value="UniProtKB-ARBA"/>
</dbReference>
<feature type="domain" description="CP-type G" evidence="7">
    <location>
        <begin position="148"/>
        <end position="336"/>
    </location>
</feature>
<dbReference type="PANTHER" id="PTHR11089:SF30">
    <property type="entry name" value="GUANINE NUCLEOTIDE-BINDING PROTEIN-LIKE 3 HOMOLOG"/>
    <property type="match status" value="1"/>
</dbReference>
<dbReference type="CDD" id="cd04178">
    <property type="entry name" value="Nucleostemin_like"/>
    <property type="match status" value="1"/>
</dbReference>
<dbReference type="InterPro" id="IPR014813">
    <property type="entry name" value="Gnl3_N_dom"/>
</dbReference>
<feature type="compositionally biased region" description="Acidic residues" evidence="6">
    <location>
        <begin position="505"/>
        <end position="532"/>
    </location>
</feature>
<evidence type="ECO:0000313" key="8">
    <source>
        <dbReference type="EMBL" id="KAA0164540.1"/>
    </source>
</evidence>
<protein>
    <recommendedName>
        <fullName evidence="7">CP-type G domain-containing protein</fullName>
    </recommendedName>
</protein>
<comment type="subcellular location">
    <subcellularLocation>
        <location evidence="1">Nucleus</location>
        <location evidence="1">Nucleolus</location>
    </subcellularLocation>
</comment>
<feature type="compositionally biased region" description="Low complexity" evidence="6">
    <location>
        <begin position="115"/>
        <end position="139"/>
    </location>
</feature>
<gene>
    <name evidence="9" type="ORF">FNF27_00811</name>
    <name evidence="8" type="ORF">FNF28_03779</name>
</gene>
<comment type="caution">
    <text evidence="9">The sequence shown here is derived from an EMBL/GenBank/DDBJ whole genome shotgun (WGS) entry which is preliminary data.</text>
</comment>
<dbReference type="EMBL" id="VLTL01000055">
    <property type="protein sequence ID" value="KAA0164540.1"/>
    <property type="molecule type" value="Genomic_DNA"/>
</dbReference>
<reference evidence="9 10" key="1">
    <citation type="submission" date="2019-07" db="EMBL/GenBank/DDBJ databases">
        <title>Genomes of Cafeteria roenbergensis.</title>
        <authorList>
            <person name="Fischer M.G."/>
            <person name="Hackl T."/>
            <person name="Roman M."/>
        </authorList>
    </citation>
    <scope>NUCLEOTIDE SEQUENCE [LARGE SCALE GENOMIC DNA]</scope>
    <source>
        <strain evidence="9">E4-10P</strain>
        <strain evidence="8 10">RCC970-E3</strain>
    </source>
</reference>
<feature type="compositionally biased region" description="Basic residues" evidence="6">
    <location>
        <begin position="606"/>
        <end position="616"/>
    </location>
</feature>
<dbReference type="GO" id="GO:0005730">
    <property type="term" value="C:nucleolus"/>
    <property type="evidence" value="ECO:0007669"/>
    <property type="project" value="UniProtKB-SubCell"/>
</dbReference>
<evidence type="ECO:0000313" key="10">
    <source>
        <dbReference type="Proteomes" id="UP000324907"/>
    </source>
</evidence>
<feature type="region of interest" description="Disordered" evidence="6">
    <location>
        <begin position="603"/>
        <end position="649"/>
    </location>
</feature>
<dbReference type="Pfam" id="PF01926">
    <property type="entry name" value="MMR_HSR1"/>
    <property type="match status" value="1"/>
</dbReference>
<feature type="compositionally biased region" description="Low complexity" evidence="6">
    <location>
        <begin position="617"/>
        <end position="642"/>
    </location>
</feature>
<evidence type="ECO:0000256" key="2">
    <source>
        <dbReference type="ARBA" id="ARBA00022741"/>
    </source>
</evidence>
<dbReference type="InterPro" id="IPR027417">
    <property type="entry name" value="P-loop_NTPase"/>
</dbReference>
<evidence type="ECO:0000259" key="7">
    <source>
        <dbReference type="PROSITE" id="PS51721"/>
    </source>
</evidence>
<evidence type="ECO:0000313" key="9">
    <source>
        <dbReference type="EMBL" id="KAA0177638.1"/>
    </source>
</evidence>
<evidence type="ECO:0000256" key="5">
    <source>
        <dbReference type="ARBA" id="ARBA00023242"/>
    </source>
</evidence>
<proteinExistence type="predicted"/>
<feature type="compositionally biased region" description="Basic and acidic residues" evidence="6">
    <location>
        <begin position="81"/>
        <end position="99"/>
    </location>
</feature>
<keyword evidence="4" id="KW-0342">GTP-binding</keyword>
<feature type="compositionally biased region" description="Low complexity" evidence="6">
    <location>
        <begin position="533"/>
        <end position="555"/>
    </location>
</feature>
<evidence type="ECO:0000256" key="3">
    <source>
        <dbReference type="ARBA" id="ARBA00023054"/>
    </source>
</evidence>
<dbReference type="InterPro" id="IPR050755">
    <property type="entry name" value="TRAFAC_YlqF/YawG_RiboMat"/>
</dbReference>
<dbReference type="Pfam" id="PF08701">
    <property type="entry name" value="GN3L_Grn1"/>
    <property type="match status" value="1"/>
</dbReference>
<keyword evidence="5" id="KW-0539">Nucleus</keyword>
<evidence type="ECO:0000256" key="1">
    <source>
        <dbReference type="ARBA" id="ARBA00004604"/>
    </source>
</evidence>
<dbReference type="GO" id="GO:0005525">
    <property type="term" value="F:GTP binding"/>
    <property type="evidence" value="ECO:0007669"/>
    <property type="project" value="UniProtKB-KW"/>
</dbReference>
<organism evidence="9">
    <name type="scientific">Cafeteria roenbergensis</name>
    <name type="common">Marine flagellate</name>
    <dbReference type="NCBI Taxonomy" id="33653"/>
    <lineage>
        <taxon>Eukaryota</taxon>
        <taxon>Sar</taxon>
        <taxon>Stramenopiles</taxon>
        <taxon>Bigyra</taxon>
        <taxon>Opalozoa</taxon>
        <taxon>Bicosoecida</taxon>
        <taxon>Cafeteriaceae</taxon>
        <taxon>Cafeteria</taxon>
    </lineage>
</organism>
<feature type="region of interest" description="Disordered" evidence="6">
    <location>
        <begin position="499"/>
        <end position="582"/>
    </location>
</feature>
<dbReference type="FunFam" id="3.40.50.300:FF:000571">
    <property type="entry name" value="Guanine nucleotide-binding protein-like NSN1"/>
    <property type="match status" value="1"/>
</dbReference>
<evidence type="ECO:0000256" key="4">
    <source>
        <dbReference type="ARBA" id="ARBA00023134"/>
    </source>
</evidence>
<keyword evidence="2" id="KW-0547">Nucleotide-binding</keyword>
<dbReference type="InterPro" id="IPR030378">
    <property type="entry name" value="G_CP_dom"/>
</dbReference>
<feature type="region of interest" description="Disordered" evidence="6">
    <location>
        <begin position="74"/>
        <end position="139"/>
    </location>
</feature>
<dbReference type="PRINTS" id="PR00326">
    <property type="entry name" value="GTP1OBG"/>
</dbReference>
<dbReference type="FunFam" id="1.10.1580.10:FF:000002">
    <property type="entry name" value="Guanine nucleotide-binding protein-like 3 (nucleolar)-like"/>
    <property type="match status" value="1"/>
</dbReference>
<dbReference type="Gene3D" id="1.10.1580.10">
    <property type="match status" value="1"/>
</dbReference>
<sequence length="649" mass="69239">MPKQRTKTKRQTLKTKYAVDKKVKEHNRKLRKDLRKNPLAAKKLERDPGIPNLNPFKVELEAKMRRSAKLIEQSNLHQQRRASELARRRQMTDAERLREMASGAAARAETHKIESTAAAEAAAMRASSSTSADTSARAAADTSRKTFYKHLRTVMTKADIILEVLDARDPLACRAPEIEAMILRAAGDKKLVLVLNKIDLVPPSVVQAWLKYLRQSFPAVAFKASTQQQKSHLSAAGGARVNQAVRSGEVLTGSGSAGTDILLQLIKNYSRSHDKKKAVTVGIIGYPNVGKSSIVNSLKRHRAVGVSPVPGFTKQAQEVQLDAKIRLLDCPGIIFDDGAGSGGLDDGGAGLLLRNCVSVESMPDPELAVAGILRRCEPTKLMSLYRLPRFSDADEFLTLVARQRGKLLRGNEPDITAAARAVLQDWNSGAIPFFTAPPAMSADVERSAIVTEWGKALDMDALERAEEVAVFGGPAAAAASSAAAGMAIAASAMPATSAAATAALEGEDDEEDDDIEEDGESDDEDDSDDDAAEPGLLRSSGLPAGSSSSAPVALPRAAVSLGWDDDKIEDKHRRRAAAAAKPVRAVIAEEEAAETMLAQKQSLSAKKLRKERRRAARSAGDGAAAPSSSGAAAAAAPKSSAPYDFGEFF</sequence>